<gene>
    <name evidence="1" type="ORF">E5676_scaffold863G00680</name>
</gene>
<sequence>MGPFMLYPLLEGGGKPGPPSQFVMSEWNCFLQDLNVLLARHRNVCLMTREFLLHPPSKEKGCFCGLQGCGLCYEIFGRDTPKFLEVGGPSETWRLTTVH</sequence>
<comment type="caution">
    <text evidence="1">The sequence shown here is derived from an EMBL/GenBank/DDBJ whole genome shotgun (WGS) entry which is preliminary data.</text>
</comment>
<dbReference type="AlphaFoldDB" id="A0A5D3BXA1"/>
<dbReference type="Proteomes" id="UP000321947">
    <property type="component" value="Unassembled WGS sequence"/>
</dbReference>
<dbReference type="EMBL" id="SSTD01014872">
    <property type="protein sequence ID" value="TYK03704.1"/>
    <property type="molecule type" value="Genomic_DNA"/>
</dbReference>
<accession>A0A5D3BXA1</accession>
<organism evidence="1 2">
    <name type="scientific">Cucumis melo var. makuwa</name>
    <name type="common">Oriental melon</name>
    <dbReference type="NCBI Taxonomy" id="1194695"/>
    <lineage>
        <taxon>Eukaryota</taxon>
        <taxon>Viridiplantae</taxon>
        <taxon>Streptophyta</taxon>
        <taxon>Embryophyta</taxon>
        <taxon>Tracheophyta</taxon>
        <taxon>Spermatophyta</taxon>
        <taxon>Magnoliopsida</taxon>
        <taxon>eudicotyledons</taxon>
        <taxon>Gunneridae</taxon>
        <taxon>Pentapetalae</taxon>
        <taxon>rosids</taxon>
        <taxon>fabids</taxon>
        <taxon>Cucurbitales</taxon>
        <taxon>Cucurbitaceae</taxon>
        <taxon>Benincaseae</taxon>
        <taxon>Cucumis</taxon>
    </lineage>
</organism>
<evidence type="ECO:0000313" key="2">
    <source>
        <dbReference type="Proteomes" id="UP000321947"/>
    </source>
</evidence>
<proteinExistence type="predicted"/>
<protein>
    <submittedName>
        <fullName evidence="1">Uncharacterized protein</fullName>
    </submittedName>
</protein>
<evidence type="ECO:0000313" key="1">
    <source>
        <dbReference type="EMBL" id="TYK03704.1"/>
    </source>
</evidence>
<reference evidence="1 2" key="1">
    <citation type="submission" date="2019-08" db="EMBL/GenBank/DDBJ databases">
        <title>Draft genome sequences of two oriental melons (Cucumis melo L. var makuwa).</title>
        <authorList>
            <person name="Kwon S.-Y."/>
        </authorList>
    </citation>
    <scope>NUCLEOTIDE SEQUENCE [LARGE SCALE GENOMIC DNA]</scope>
    <source>
        <strain evidence="2">cv. Chang Bougi</strain>
        <tissue evidence="1">Leaf</tissue>
    </source>
</reference>
<name>A0A5D3BXA1_CUCMM</name>